<dbReference type="RefSeq" id="WP_010628942.1">
    <property type="nucleotide sequence ID" value="NZ_JABFTV010000009.1"/>
</dbReference>
<keyword evidence="2" id="KW-1185">Reference proteome</keyword>
<dbReference type="SUPFAM" id="SSF53067">
    <property type="entry name" value="Actin-like ATPase domain"/>
    <property type="match status" value="1"/>
</dbReference>
<dbReference type="Proteomes" id="UP001320272">
    <property type="component" value="Unassembled WGS sequence"/>
</dbReference>
<gene>
    <name evidence="1" type="ORF">HOP59_16690</name>
</gene>
<accession>A0ABS9AV56</accession>
<sequence>MLPEIIKFEEVATLVSHSGVQFMDFGLTLDPRRESAGEFKYLANTDKMLTRLLVNQENGELFHVIERDGAKDKIETVRESDFDVPMATSLEQLNGAWLPVPFLRFRPPGKFDEGPANWARMRLVALKEPDLDGHTHRLTLAFDTRTLPRRDNTTYLCPTDDDISAGANFRLATMTIDMKWFMDQPWVKEWLEELFREANPGLDSQEMDEALGERLHLAHYLNMLSLLHRPIKAEHRDPAPRVDIPDLKVIAQSEGAIPVDLVLDVGNSRTCGILIEDHGQSGMGLKHNYVLELRDLVDPERVYREPFESRIEFSQTFFGKDHLSVKSGRPDAFLWPTIARVGDEAGRLAGRRRGTEGSTGLSSPKRYLWDEELYRHGWRFNSAYVRTDTEPHATAAPFSHLINELGDALYIFNDEDDQMPVFKPHYSRSSLMTFMLAEVLAQALMQTNSPSQRVRQGHTNRPRQLRSITLTVPPAMPQAERSLLVSRLEQAVALVWKSLGWHNDVEESNPFQATDVTLRVPMPKLRVEWDEASCGQLVYLYTEVKENFAGHPEEFFATLARSGKSDRERITLGTIDIGGGTTDLVITDYHLERNGSGSSGSNVFVVPEQRFRDGFRVAGDDILLDIIQLFILPSFEEALKQAGVASPDAMMSRLCGQEGANAQEQVLRQQLNLQVFTPLGLALLEAYEAFNPELPCGPETLSYGERLGDQAISDSVRRYVESALRRELGGDIDFDLLSIPLTVNLLEVHRAFLKDRFNICKTLASLCEVVFLYQCDTLLITGRPSRLPGIQAYLRKMLPLPPGRILPLQGYRTGSWYPFHRNGRIDDPKSTASVGAMLCLLCAQRNLSNFFFRAAALRPYSTVRHIGLIDNNNTIPDADVTYRDIATNEDGTAIQLENEHGHTPAIEMRGPLRIGFRQLAAQRWPASPLYTLGLTPRGTETLSAAEAQAEKFGDPLPVLRVQLKAVDESTKRASGKAAKGQIVPSDRLEVMNAELSNGREFRLKDLILQLNTLSDAGLGDTNYWLDSGSVKRT</sequence>
<dbReference type="Pfam" id="PF07520">
    <property type="entry name" value="SrfB"/>
    <property type="match status" value="1"/>
</dbReference>
<dbReference type="InterPro" id="IPR009216">
    <property type="entry name" value="Virulence_factor_SrfB"/>
</dbReference>
<dbReference type="PIRSF" id="PIRSF034585">
    <property type="entry name" value="SrfB"/>
    <property type="match status" value="1"/>
</dbReference>
<comment type="caution">
    <text evidence="1">The sequence shown here is derived from an EMBL/GenBank/DDBJ whole genome shotgun (WGS) entry which is preliminary data.</text>
</comment>
<dbReference type="InterPro" id="IPR043129">
    <property type="entry name" value="ATPase_NBD"/>
</dbReference>
<proteinExistence type="predicted"/>
<evidence type="ECO:0000313" key="2">
    <source>
        <dbReference type="Proteomes" id="UP001320272"/>
    </source>
</evidence>
<evidence type="ECO:0000313" key="1">
    <source>
        <dbReference type="EMBL" id="MCE8025768.1"/>
    </source>
</evidence>
<name>A0ABS9AV56_9GAMM</name>
<reference evidence="1 2" key="1">
    <citation type="journal article" date="2021" name="Front. Microbiol.">
        <title>Aerobic Denitrification and Heterotrophic Sulfur Oxidation in the Genus Halomonas Revealed by Six Novel Species Characterizations and Genome-Based Analysis.</title>
        <authorList>
            <person name="Wang L."/>
            <person name="Shao Z."/>
        </authorList>
    </citation>
    <scope>NUCLEOTIDE SEQUENCE [LARGE SCALE GENOMIC DNA]</scope>
    <source>
        <strain evidence="1 2">MCCC 1A11058</strain>
    </source>
</reference>
<protein>
    <submittedName>
        <fullName evidence="1">Virulence factor SrfB</fullName>
    </submittedName>
</protein>
<organism evidence="1 2">
    <name type="scientific">Billgrantia aerodenitrificans</name>
    <dbReference type="NCBI Taxonomy" id="2733483"/>
    <lineage>
        <taxon>Bacteria</taxon>
        <taxon>Pseudomonadati</taxon>
        <taxon>Pseudomonadota</taxon>
        <taxon>Gammaproteobacteria</taxon>
        <taxon>Oceanospirillales</taxon>
        <taxon>Halomonadaceae</taxon>
        <taxon>Billgrantia</taxon>
    </lineage>
</organism>
<dbReference type="EMBL" id="JABFTV010000009">
    <property type="protein sequence ID" value="MCE8025768.1"/>
    <property type="molecule type" value="Genomic_DNA"/>
</dbReference>